<dbReference type="Proteomes" id="UP001589890">
    <property type="component" value="Unassembled WGS sequence"/>
</dbReference>
<protein>
    <submittedName>
        <fullName evidence="2">GNAT family N-acetyltransferase</fullName>
        <ecNumber evidence="2">2.3.-.-</ecNumber>
    </submittedName>
</protein>
<dbReference type="CDD" id="cd04301">
    <property type="entry name" value="NAT_SF"/>
    <property type="match status" value="1"/>
</dbReference>
<evidence type="ECO:0000313" key="3">
    <source>
        <dbReference type="Proteomes" id="UP001589890"/>
    </source>
</evidence>
<accession>A0ABV6QQX8</accession>
<keyword evidence="2" id="KW-0012">Acyltransferase</keyword>
<dbReference type="Gene3D" id="3.40.630.30">
    <property type="match status" value="1"/>
</dbReference>
<dbReference type="Pfam" id="PF13302">
    <property type="entry name" value="Acetyltransf_3"/>
    <property type="match status" value="1"/>
</dbReference>
<name>A0ABV6QQX8_9ACTN</name>
<evidence type="ECO:0000259" key="1">
    <source>
        <dbReference type="PROSITE" id="PS51186"/>
    </source>
</evidence>
<organism evidence="2 3">
    <name type="scientific">Kribbella deserti</name>
    <dbReference type="NCBI Taxonomy" id="1926257"/>
    <lineage>
        <taxon>Bacteria</taxon>
        <taxon>Bacillati</taxon>
        <taxon>Actinomycetota</taxon>
        <taxon>Actinomycetes</taxon>
        <taxon>Propionibacteriales</taxon>
        <taxon>Kribbellaceae</taxon>
        <taxon>Kribbella</taxon>
    </lineage>
</organism>
<gene>
    <name evidence="2" type="ORF">ACFFGN_23295</name>
</gene>
<keyword evidence="3" id="KW-1185">Reference proteome</keyword>
<dbReference type="EMBL" id="JBHLTC010000030">
    <property type="protein sequence ID" value="MFC0627026.1"/>
    <property type="molecule type" value="Genomic_DNA"/>
</dbReference>
<dbReference type="PANTHER" id="PTHR43441">
    <property type="entry name" value="RIBOSOMAL-PROTEIN-SERINE ACETYLTRANSFERASE"/>
    <property type="match status" value="1"/>
</dbReference>
<keyword evidence="2" id="KW-0808">Transferase</keyword>
<proteinExistence type="predicted"/>
<dbReference type="InterPro" id="IPR016181">
    <property type="entry name" value="Acyl_CoA_acyltransferase"/>
</dbReference>
<reference evidence="2 3" key="1">
    <citation type="submission" date="2024-09" db="EMBL/GenBank/DDBJ databases">
        <authorList>
            <person name="Sun Q."/>
            <person name="Mori K."/>
        </authorList>
    </citation>
    <scope>NUCLEOTIDE SEQUENCE [LARGE SCALE GENOMIC DNA]</scope>
    <source>
        <strain evidence="2 3">CGMCC 1.15906</strain>
    </source>
</reference>
<dbReference type="GO" id="GO:0016746">
    <property type="term" value="F:acyltransferase activity"/>
    <property type="evidence" value="ECO:0007669"/>
    <property type="project" value="UniProtKB-KW"/>
</dbReference>
<dbReference type="SUPFAM" id="SSF55729">
    <property type="entry name" value="Acyl-CoA N-acyltransferases (Nat)"/>
    <property type="match status" value="1"/>
</dbReference>
<dbReference type="EC" id="2.3.-.-" evidence="2"/>
<dbReference type="PROSITE" id="PS51186">
    <property type="entry name" value="GNAT"/>
    <property type="match status" value="1"/>
</dbReference>
<evidence type="ECO:0000313" key="2">
    <source>
        <dbReference type="EMBL" id="MFC0627026.1"/>
    </source>
</evidence>
<dbReference type="RefSeq" id="WP_380051248.1">
    <property type="nucleotide sequence ID" value="NZ_JBHLTC010000030.1"/>
</dbReference>
<dbReference type="PANTHER" id="PTHR43441:SF10">
    <property type="entry name" value="ACETYLTRANSFERASE"/>
    <property type="match status" value="1"/>
</dbReference>
<dbReference type="InterPro" id="IPR000182">
    <property type="entry name" value="GNAT_dom"/>
</dbReference>
<sequence>MYAVPLTADAELRPLEPWQAAEFLAHVEKARADIVRYIPWAAIVVDEESARGFLQTYADRQAADGGRIDGIWLAGELVGGVLFRTFDPAAGTCEIGVWLAAHAQGQGLVSRACQVLIEWAIGPRGLYRVEWKCAPDNEPSKAVARRLGMSFEGTLRSAFPTPAGRQDLEVWSLVS</sequence>
<dbReference type="InterPro" id="IPR051908">
    <property type="entry name" value="Ribosomal_N-acetyltransferase"/>
</dbReference>
<comment type="caution">
    <text evidence="2">The sequence shown here is derived from an EMBL/GenBank/DDBJ whole genome shotgun (WGS) entry which is preliminary data.</text>
</comment>
<feature type="domain" description="N-acetyltransferase" evidence="1">
    <location>
        <begin position="10"/>
        <end position="175"/>
    </location>
</feature>